<dbReference type="STRING" id="1702214.AL399_03835"/>
<evidence type="ECO:0000256" key="1">
    <source>
        <dbReference type="SAM" id="SignalP"/>
    </source>
</evidence>
<feature type="chain" id="PRO_5006212547" description="Secretion system C-terminal sorting domain-containing protein" evidence="1">
    <location>
        <begin position="20"/>
        <end position="341"/>
    </location>
</feature>
<proteinExistence type="predicted"/>
<evidence type="ECO:0000259" key="2">
    <source>
        <dbReference type="Pfam" id="PF18962"/>
    </source>
</evidence>
<protein>
    <recommendedName>
        <fullName evidence="2">Secretion system C-terminal sorting domain-containing protein</fullName>
    </recommendedName>
</protein>
<dbReference type="InterPro" id="IPR026444">
    <property type="entry name" value="Secre_tail"/>
</dbReference>
<dbReference type="NCBIfam" id="TIGR04183">
    <property type="entry name" value="Por_Secre_tail"/>
    <property type="match status" value="1"/>
</dbReference>
<gene>
    <name evidence="3" type="ORF">AL399_03835</name>
</gene>
<dbReference type="Pfam" id="PF18962">
    <property type="entry name" value="Por_Secre_tail"/>
    <property type="match status" value="1"/>
</dbReference>
<feature type="domain" description="Secretion system C-terminal sorting" evidence="2">
    <location>
        <begin position="261"/>
        <end position="333"/>
    </location>
</feature>
<dbReference type="AlphaFoldDB" id="A0A0Q4B8X0"/>
<reference evidence="3" key="1">
    <citation type="submission" date="2015-08" db="EMBL/GenBank/DDBJ databases">
        <title>Candidatus Bacteriodes Periocalifornicus.</title>
        <authorList>
            <person name="McLean J.S."/>
            <person name="Kelley S."/>
        </authorList>
    </citation>
    <scope>NUCLEOTIDE SEQUENCE [LARGE SCALE GENOMIC DNA]</scope>
    <source>
        <strain evidence="3">12B</strain>
    </source>
</reference>
<accession>A0A0Q4B8X0</accession>
<evidence type="ECO:0000313" key="3">
    <source>
        <dbReference type="EMBL" id="KQM09082.1"/>
    </source>
</evidence>
<dbReference type="EMBL" id="LIIK01000013">
    <property type="protein sequence ID" value="KQM09082.1"/>
    <property type="molecule type" value="Genomic_DNA"/>
</dbReference>
<dbReference type="PATRIC" id="fig|1702214.3.peg.1379"/>
<dbReference type="Proteomes" id="UP000054172">
    <property type="component" value="Unassembled WGS sequence"/>
</dbReference>
<sequence length="341" mass="36883">MKRSLITAALVVAAGAAFAQVKLTEKTHGLLPNYPNPMILTSAANPGPAGDAVVWDFSALPQLAPFRGDVLEPSSANPPAAIQNTNSCLVEGDLESFLKTSSTELLVLGLRTGGYHQVYSTPAVKMRYPFTYGDRFAGRAEGTEYYQGGYQTPVAVEYSVEADAQGTLMLPGTTLRALRVATKQQRFYGTNAQQPAYTVITYRWYVASHRYPVLSLIYELKSDGSLTMLKGAYNPVVELPSKDKQAQQELAYGKLSSLNAYPNPFGEQLMVTYSLQARSNVTIALYDLRGGLVLSLLQGVQEAGDYQKSFSAEVANLPAGQYILRVEASGNTLAQGLVKAQ</sequence>
<evidence type="ECO:0000313" key="4">
    <source>
        <dbReference type="Proteomes" id="UP000054172"/>
    </source>
</evidence>
<organism evidence="3 4">
    <name type="scientific">Candidatus [Bacteroides] periocalifornicus</name>
    <dbReference type="NCBI Taxonomy" id="1702214"/>
    <lineage>
        <taxon>Bacteria</taxon>
        <taxon>Pseudomonadati</taxon>
        <taxon>Bacteroidota</taxon>
    </lineage>
</organism>
<keyword evidence="4" id="KW-1185">Reference proteome</keyword>
<feature type="signal peptide" evidence="1">
    <location>
        <begin position="1"/>
        <end position="19"/>
    </location>
</feature>
<name>A0A0Q4B8X0_9BACT</name>
<comment type="caution">
    <text evidence="3">The sequence shown here is derived from an EMBL/GenBank/DDBJ whole genome shotgun (WGS) entry which is preliminary data.</text>
</comment>
<keyword evidence="1" id="KW-0732">Signal</keyword>